<evidence type="ECO:0000256" key="2">
    <source>
        <dbReference type="ARBA" id="ARBA00022763"/>
    </source>
</evidence>
<dbReference type="Gene3D" id="3.40.470.10">
    <property type="entry name" value="Uracil-DNA glycosylase-like domain"/>
    <property type="match status" value="1"/>
</dbReference>
<keyword evidence="2" id="KW-0227">DNA damage</keyword>
<name>A0A6J6C8L3_9ZZZZ</name>
<reference evidence="6" key="1">
    <citation type="submission" date="2020-05" db="EMBL/GenBank/DDBJ databases">
        <authorList>
            <person name="Chiriac C."/>
            <person name="Salcher M."/>
            <person name="Ghai R."/>
            <person name="Kavagutti S V."/>
        </authorList>
    </citation>
    <scope>NUCLEOTIDE SEQUENCE</scope>
</reference>
<dbReference type="GO" id="GO:0004844">
    <property type="term" value="F:uracil DNA N-glycosylase activity"/>
    <property type="evidence" value="ECO:0007669"/>
    <property type="project" value="InterPro"/>
</dbReference>
<dbReference type="PANTHER" id="PTHR11264">
    <property type="entry name" value="URACIL-DNA GLYCOSYLASE"/>
    <property type="match status" value="1"/>
</dbReference>
<evidence type="ECO:0000256" key="1">
    <source>
        <dbReference type="ARBA" id="ARBA00008184"/>
    </source>
</evidence>
<evidence type="ECO:0000256" key="4">
    <source>
        <dbReference type="ARBA" id="ARBA00023204"/>
    </source>
</evidence>
<dbReference type="NCBIfam" id="NF003592">
    <property type="entry name" value="PRK05254.1-5"/>
    <property type="match status" value="1"/>
</dbReference>
<keyword evidence="3" id="KW-0378">Hydrolase</keyword>
<evidence type="ECO:0000313" key="6">
    <source>
        <dbReference type="EMBL" id="CAB4547425.1"/>
    </source>
</evidence>
<dbReference type="Pfam" id="PF03167">
    <property type="entry name" value="UDG"/>
    <property type="match status" value="1"/>
</dbReference>
<dbReference type="EMBL" id="CAFBOX010000072">
    <property type="protein sequence ID" value="CAB4996802.1"/>
    <property type="molecule type" value="Genomic_DNA"/>
</dbReference>
<dbReference type="AlphaFoldDB" id="A0A6J6C8L3"/>
<protein>
    <submittedName>
        <fullName evidence="6">Unannotated protein</fullName>
    </submittedName>
</protein>
<dbReference type="InterPro" id="IPR005122">
    <property type="entry name" value="Uracil-DNA_glycosylase-like"/>
</dbReference>
<comment type="similarity">
    <text evidence="1">Belongs to the uracil-DNA glycosylase (UDG) superfamily. UNG family.</text>
</comment>
<evidence type="ECO:0000259" key="5">
    <source>
        <dbReference type="SMART" id="SM00986"/>
    </source>
</evidence>
<dbReference type="SMART" id="SM00987">
    <property type="entry name" value="UreE_C"/>
    <property type="match status" value="1"/>
</dbReference>
<dbReference type="NCBIfam" id="NF003588">
    <property type="entry name" value="PRK05254.1-1"/>
    <property type="match status" value="1"/>
</dbReference>
<dbReference type="InterPro" id="IPR002043">
    <property type="entry name" value="UDG_fam1"/>
</dbReference>
<sequence>MRMVDFSPVRFDQSWAKVLAPYESELKSIEKSLEGKITYPSYESAFRALTIPLEKVRVVIFGQDPYPTPGNATGFAFAVPADVKIPASLRNIFKEYQEDLGRNQMPSSDLSQWSNQGVLLLNRALTYSPDGELSSDDWIPITNAIAQELGERDVVAILWGNDARNLRHYFRGNWVIESAHPSPLSAYRGFFGSKPFSRTNEILEKNNLPPITW</sequence>
<dbReference type="SMART" id="SM00986">
    <property type="entry name" value="UDG"/>
    <property type="match status" value="1"/>
</dbReference>
<feature type="domain" description="Uracil-DNA glycosylase-like" evidence="5">
    <location>
        <begin position="49"/>
        <end position="203"/>
    </location>
</feature>
<dbReference type="PROSITE" id="PS00130">
    <property type="entry name" value="U_DNA_GLYCOSYLASE"/>
    <property type="match status" value="1"/>
</dbReference>
<dbReference type="PANTHER" id="PTHR11264:SF0">
    <property type="entry name" value="URACIL-DNA GLYCOSYLASE"/>
    <property type="match status" value="1"/>
</dbReference>
<evidence type="ECO:0000256" key="3">
    <source>
        <dbReference type="ARBA" id="ARBA00022801"/>
    </source>
</evidence>
<organism evidence="6">
    <name type="scientific">freshwater metagenome</name>
    <dbReference type="NCBI Taxonomy" id="449393"/>
    <lineage>
        <taxon>unclassified sequences</taxon>
        <taxon>metagenomes</taxon>
        <taxon>ecological metagenomes</taxon>
    </lineage>
</organism>
<dbReference type="CDD" id="cd10027">
    <property type="entry name" value="UDG-F1-like"/>
    <property type="match status" value="1"/>
</dbReference>
<keyword evidence="4" id="KW-0234">DNA repair</keyword>
<gene>
    <name evidence="6" type="ORF">UFOPK1438_00843</name>
    <name evidence="7" type="ORF">UFOPK4035_00542</name>
</gene>
<dbReference type="GO" id="GO:0097510">
    <property type="term" value="P:base-excision repair, AP site formation via deaminated base removal"/>
    <property type="evidence" value="ECO:0007669"/>
    <property type="project" value="TreeGrafter"/>
</dbReference>
<evidence type="ECO:0000313" key="7">
    <source>
        <dbReference type="EMBL" id="CAB4996802.1"/>
    </source>
</evidence>
<dbReference type="SUPFAM" id="SSF52141">
    <property type="entry name" value="Uracil-DNA glycosylase-like"/>
    <property type="match status" value="1"/>
</dbReference>
<dbReference type="InterPro" id="IPR036895">
    <property type="entry name" value="Uracil-DNA_glycosylase-like_sf"/>
</dbReference>
<accession>A0A6J6C8L3</accession>
<dbReference type="InterPro" id="IPR018085">
    <property type="entry name" value="Ura-DNA_Glyclase_AS"/>
</dbReference>
<proteinExistence type="inferred from homology"/>
<dbReference type="EMBL" id="CAEZSM010000117">
    <property type="protein sequence ID" value="CAB4547425.1"/>
    <property type="molecule type" value="Genomic_DNA"/>
</dbReference>